<evidence type="ECO:0008006" key="3">
    <source>
        <dbReference type="Google" id="ProtNLM"/>
    </source>
</evidence>
<dbReference type="GO" id="GO:0030254">
    <property type="term" value="P:protein secretion by the type III secretion system"/>
    <property type="evidence" value="ECO:0007669"/>
    <property type="project" value="InterPro"/>
</dbReference>
<name>G0UXA8_TRYCI</name>
<feature type="region of interest" description="Disordered" evidence="1">
    <location>
        <begin position="78"/>
        <end position="199"/>
    </location>
</feature>
<evidence type="ECO:0000313" key="2">
    <source>
        <dbReference type="EMBL" id="CCC94025.1"/>
    </source>
</evidence>
<protein>
    <recommendedName>
        <fullName evidence="3">Ubiquitin-like domain-containing protein</fullName>
    </recommendedName>
</protein>
<accession>G0UXA8</accession>
<feature type="compositionally biased region" description="Polar residues" evidence="1">
    <location>
        <begin position="122"/>
        <end position="133"/>
    </location>
</feature>
<dbReference type="Gene3D" id="3.30.1460.10">
    <property type="match status" value="1"/>
</dbReference>
<feature type="compositionally biased region" description="Basic and acidic residues" evidence="1">
    <location>
        <begin position="101"/>
        <end position="113"/>
    </location>
</feature>
<dbReference type="SUPFAM" id="SSF69635">
    <property type="entry name" value="Type III secretory system chaperone-like"/>
    <property type="match status" value="1"/>
</dbReference>
<proteinExistence type="predicted"/>
<dbReference type="InterPro" id="IPR010261">
    <property type="entry name" value="Tir_chaperone"/>
</dbReference>
<reference evidence="2" key="1">
    <citation type="journal article" date="2012" name="Proc. Natl. Acad. Sci. U.S.A.">
        <title>Antigenic diversity is generated by distinct evolutionary mechanisms in African trypanosome species.</title>
        <authorList>
            <person name="Jackson A.P."/>
            <person name="Berry A."/>
            <person name="Aslett M."/>
            <person name="Allison H.C."/>
            <person name="Burton P."/>
            <person name="Vavrova-Anderson J."/>
            <person name="Brown R."/>
            <person name="Browne H."/>
            <person name="Corton N."/>
            <person name="Hauser H."/>
            <person name="Gamble J."/>
            <person name="Gilderthorp R."/>
            <person name="Marcello L."/>
            <person name="McQuillan J."/>
            <person name="Otto T.D."/>
            <person name="Quail M.A."/>
            <person name="Sanders M.J."/>
            <person name="van Tonder A."/>
            <person name="Ginger M.L."/>
            <person name="Field M.C."/>
            <person name="Barry J.D."/>
            <person name="Hertz-Fowler C."/>
            <person name="Berriman M."/>
        </authorList>
    </citation>
    <scope>NUCLEOTIDE SEQUENCE</scope>
    <source>
        <strain evidence="2">IL3000</strain>
    </source>
</reference>
<feature type="compositionally biased region" description="Polar residues" evidence="1">
    <location>
        <begin position="170"/>
        <end position="181"/>
    </location>
</feature>
<dbReference type="Pfam" id="PF05932">
    <property type="entry name" value="CesT"/>
    <property type="match status" value="1"/>
</dbReference>
<dbReference type="EMBL" id="HE575323">
    <property type="protein sequence ID" value="CCC94025.1"/>
    <property type="molecule type" value="Genomic_DNA"/>
</dbReference>
<dbReference type="CDD" id="cd16364">
    <property type="entry name" value="T3SC_I-like"/>
    <property type="match status" value="1"/>
</dbReference>
<evidence type="ECO:0000256" key="1">
    <source>
        <dbReference type="SAM" id="MobiDB-lite"/>
    </source>
</evidence>
<gene>
    <name evidence="2" type="ORF">TCIL3000_10_8010</name>
</gene>
<dbReference type="AlphaFoldDB" id="G0UXA8"/>
<organism evidence="2">
    <name type="scientific">Trypanosoma congolense (strain IL3000)</name>
    <dbReference type="NCBI Taxonomy" id="1068625"/>
    <lineage>
        <taxon>Eukaryota</taxon>
        <taxon>Discoba</taxon>
        <taxon>Euglenozoa</taxon>
        <taxon>Kinetoplastea</taxon>
        <taxon>Metakinetoplastina</taxon>
        <taxon>Trypanosomatida</taxon>
        <taxon>Trypanosomatidae</taxon>
        <taxon>Trypanosoma</taxon>
        <taxon>Nannomonas</taxon>
    </lineage>
</organism>
<dbReference type="CDD" id="cd17039">
    <property type="entry name" value="Ubl_ubiquitin_like"/>
    <property type="match status" value="1"/>
</dbReference>
<dbReference type="VEuPathDB" id="TriTrypDB:TcIL3000_10_8010"/>
<feature type="compositionally biased region" description="Basic and acidic residues" evidence="1">
    <location>
        <begin position="134"/>
        <end position="152"/>
    </location>
</feature>
<sequence>MDDKQAFFVMGVDGRTFKMVIRGDLGKLSVGKIRRYLKSYGVQDGMQLLFNGTALTDDQVGHEFGLCNNATLNLAPVESSVQPPNLPIKSRGRSDSSASLRRTDIERGRDREQGGTSPPPRNTNSREYQTKAQKTQDDMPDRMNHVDPERAVVSKPATRCSFSKGGISPVKTSNERSSTPEPATRSRRTQSEELETQQLREEVELLRQELRELKNERSASYSGVQNNIVIEDVLQNAKANLRGLGEELGVTLNFDSNLTCVVGNDESHTVLVTFDSVTERLYIYATLLTQLPLDPEVRAKLYELLLEGSLLSREVCGGGIGISPQNGVVLLSTTIPLRHCTSSTLRDIMPVFVETVQRWRLLINELLS</sequence>